<evidence type="ECO:0000256" key="3">
    <source>
        <dbReference type="ARBA" id="ARBA00023163"/>
    </source>
</evidence>
<evidence type="ECO:0000313" key="5">
    <source>
        <dbReference type="EMBL" id="GGJ17080.1"/>
    </source>
</evidence>
<dbReference type="SMART" id="SM00342">
    <property type="entry name" value="HTH_ARAC"/>
    <property type="match status" value="1"/>
</dbReference>
<evidence type="ECO:0000259" key="4">
    <source>
        <dbReference type="PROSITE" id="PS01124"/>
    </source>
</evidence>
<dbReference type="GO" id="GO:0003700">
    <property type="term" value="F:DNA-binding transcription factor activity"/>
    <property type="evidence" value="ECO:0007669"/>
    <property type="project" value="InterPro"/>
</dbReference>
<dbReference type="RefSeq" id="WP_188967446.1">
    <property type="nucleotide sequence ID" value="NZ_BMKW01000006.1"/>
</dbReference>
<dbReference type="PANTHER" id="PTHR43130">
    <property type="entry name" value="ARAC-FAMILY TRANSCRIPTIONAL REGULATOR"/>
    <property type="match status" value="1"/>
</dbReference>
<dbReference type="Proteomes" id="UP000661507">
    <property type="component" value="Unassembled WGS sequence"/>
</dbReference>
<dbReference type="PROSITE" id="PS01124">
    <property type="entry name" value="HTH_ARAC_FAMILY_2"/>
    <property type="match status" value="1"/>
</dbReference>
<gene>
    <name evidence="5" type="primary">glxA</name>
    <name evidence="5" type="ORF">GCM10011320_25550</name>
</gene>
<reference evidence="5" key="1">
    <citation type="journal article" date="2014" name="Int. J. Syst. Evol. Microbiol.">
        <title>Complete genome sequence of Corynebacterium casei LMG S-19264T (=DSM 44701T), isolated from a smear-ripened cheese.</title>
        <authorList>
            <consortium name="US DOE Joint Genome Institute (JGI-PGF)"/>
            <person name="Walter F."/>
            <person name="Albersmeier A."/>
            <person name="Kalinowski J."/>
            <person name="Ruckert C."/>
        </authorList>
    </citation>
    <scope>NUCLEOTIDE SEQUENCE</scope>
    <source>
        <strain evidence="5">CGMCC 1.3617</strain>
    </source>
</reference>
<keyword evidence="2" id="KW-0238">DNA-binding</keyword>
<evidence type="ECO:0000256" key="1">
    <source>
        <dbReference type="ARBA" id="ARBA00023015"/>
    </source>
</evidence>
<dbReference type="EMBL" id="BMKW01000006">
    <property type="protein sequence ID" value="GGJ17080.1"/>
    <property type="molecule type" value="Genomic_DNA"/>
</dbReference>
<dbReference type="PRINTS" id="PR00032">
    <property type="entry name" value="HTHARAC"/>
</dbReference>
<feature type="domain" description="HTH araC/xylS-type" evidence="4">
    <location>
        <begin position="214"/>
        <end position="312"/>
    </location>
</feature>
<dbReference type="InterPro" id="IPR002818">
    <property type="entry name" value="DJ-1/PfpI"/>
</dbReference>
<evidence type="ECO:0000313" key="6">
    <source>
        <dbReference type="Proteomes" id="UP000661507"/>
    </source>
</evidence>
<name>A0A917KJR8_9PROT</name>
<dbReference type="PROSITE" id="PS00041">
    <property type="entry name" value="HTH_ARAC_FAMILY_1"/>
    <property type="match status" value="1"/>
</dbReference>
<dbReference type="GO" id="GO:0043565">
    <property type="term" value="F:sequence-specific DNA binding"/>
    <property type="evidence" value="ECO:0007669"/>
    <property type="project" value="InterPro"/>
</dbReference>
<dbReference type="InterPro" id="IPR020449">
    <property type="entry name" value="Tscrpt_reg_AraC-type_HTH"/>
</dbReference>
<dbReference type="InterPro" id="IPR018060">
    <property type="entry name" value="HTH_AraC"/>
</dbReference>
<keyword evidence="3" id="KW-0804">Transcription</keyword>
<dbReference type="SUPFAM" id="SSF52317">
    <property type="entry name" value="Class I glutamine amidotransferase-like"/>
    <property type="match status" value="1"/>
</dbReference>
<dbReference type="InterPro" id="IPR018062">
    <property type="entry name" value="HTH_AraC-typ_CS"/>
</dbReference>
<sequence length="321" mass="35166">MTARIGILLTPDFGLTSFTSIVEVMRSANTLQGSDVYAWQIIAAEAGPVLSTAGVAIMAGPLPSEHTAFERIFVPAAGNPALYDNARVLQWLRRAHRHGVQVVGVSGGAFLLAKAGLLHGRRFTIHWEHIEPLLEAFPDLTPQQTVHEIDGSTVTAAGGIATFDLMLTLLAQDRGAAFSARVGDWLLHTEHRSGAQLQRSDPGTRNAVEHGALARVLAHIEGHAHEPLTLQALAANARLSSRHLERLFQQYLGRSVHDHLVDVRLSRARVLLRQTPLAIGEIAIATGYASASHFTQIYRTRFGITPRVERQQERRRLGRFP</sequence>
<keyword evidence="1" id="KW-0805">Transcription regulation</keyword>
<dbReference type="SUPFAM" id="SSF46689">
    <property type="entry name" value="Homeodomain-like"/>
    <property type="match status" value="2"/>
</dbReference>
<reference evidence="5" key="2">
    <citation type="submission" date="2020-09" db="EMBL/GenBank/DDBJ databases">
        <authorList>
            <person name="Sun Q."/>
            <person name="Zhou Y."/>
        </authorList>
    </citation>
    <scope>NUCLEOTIDE SEQUENCE</scope>
    <source>
        <strain evidence="5">CGMCC 1.3617</strain>
    </source>
</reference>
<dbReference type="PANTHER" id="PTHR43130:SF3">
    <property type="entry name" value="HTH-TYPE TRANSCRIPTIONAL REGULATOR RV1931C"/>
    <property type="match status" value="1"/>
</dbReference>
<dbReference type="InterPro" id="IPR052158">
    <property type="entry name" value="INH-QAR"/>
</dbReference>
<dbReference type="Gene3D" id="3.40.50.880">
    <property type="match status" value="1"/>
</dbReference>
<evidence type="ECO:0000256" key="2">
    <source>
        <dbReference type="ARBA" id="ARBA00023125"/>
    </source>
</evidence>
<dbReference type="InterPro" id="IPR009057">
    <property type="entry name" value="Homeodomain-like_sf"/>
</dbReference>
<proteinExistence type="predicted"/>
<dbReference type="Pfam" id="PF12833">
    <property type="entry name" value="HTH_18"/>
    <property type="match status" value="1"/>
</dbReference>
<dbReference type="AlphaFoldDB" id="A0A917KJR8"/>
<keyword evidence="6" id="KW-1185">Reference proteome</keyword>
<dbReference type="CDD" id="cd03136">
    <property type="entry name" value="GATase1_AraC_ArgR_like"/>
    <property type="match status" value="1"/>
</dbReference>
<dbReference type="Pfam" id="PF01965">
    <property type="entry name" value="DJ-1_PfpI"/>
    <property type="match status" value="1"/>
</dbReference>
<dbReference type="InterPro" id="IPR029062">
    <property type="entry name" value="Class_I_gatase-like"/>
</dbReference>
<comment type="caution">
    <text evidence="5">The sequence shown here is derived from an EMBL/GenBank/DDBJ whole genome shotgun (WGS) entry which is preliminary data.</text>
</comment>
<organism evidence="5 6">
    <name type="scientific">Neoroseomonas lacus</name>
    <dbReference type="NCBI Taxonomy" id="287609"/>
    <lineage>
        <taxon>Bacteria</taxon>
        <taxon>Pseudomonadati</taxon>
        <taxon>Pseudomonadota</taxon>
        <taxon>Alphaproteobacteria</taxon>
        <taxon>Acetobacterales</taxon>
        <taxon>Acetobacteraceae</taxon>
        <taxon>Neoroseomonas</taxon>
    </lineage>
</organism>
<accession>A0A917KJR8</accession>
<protein>
    <submittedName>
        <fullName evidence="5">AraC family transcriptional regulator</fullName>
    </submittedName>
</protein>
<dbReference type="Gene3D" id="1.10.10.60">
    <property type="entry name" value="Homeodomain-like"/>
    <property type="match status" value="1"/>
</dbReference>